<dbReference type="SMART" id="SM00165">
    <property type="entry name" value="UBA"/>
    <property type="match status" value="1"/>
</dbReference>
<feature type="domain" description="ZZ-type" evidence="7">
    <location>
        <begin position="121"/>
        <end position="171"/>
    </location>
</feature>
<keyword evidence="3" id="KW-0862">Zinc</keyword>
<dbReference type="PROSITE" id="PS50135">
    <property type="entry name" value="ZF_ZZ_2"/>
    <property type="match status" value="1"/>
</dbReference>
<keyword evidence="2 5" id="KW-0863">Zinc-finger</keyword>
<feature type="compositionally biased region" description="Basic and acidic residues" evidence="6">
    <location>
        <begin position="194"/>
        <end position="213"/>
    </location>
</feature>
<dbReference type="GO" id="GO:0000423">
    <property type="term" value="P:mitophagy"/>
    <property type="evidence" value="ECO:0007669"/>
    <property type="project" value="TreeGrafter"/>
</dbReference>
<dbReference type="SMART" id="SM00291">
    <property type="entry name" value="ZnF_ZZ"/>
    <property type="match status" value="1"/>
</dbReference>
<feature type="region of interest" description="Disordered" evidence="6">
    <location>
        <begin position="492"/>
        <end position="527"/>
    </location>
</feature>
<evidence type="ECO:0000256" key="2">
    <source>
        <dbReference type="ARBA" id="ARBA00022771"/>
    </source>
</evidence>
<protein>
    <recommendedName>
        <fullName evidence="7">ZZ-type domain-containing protein</fullName>
    </recommendedName>
</protein>
<dbReference type="SUPFAM" id="SSF46934">
    <property type="entry name" value="UBA-like"/>
    <property type="match status" value="1"/>
</dbReference>
<evidence type="ECO:0000313" key="8">
    <source>
        <dbReference type="EMBL" id="CAH0592291.1"/>
    </source>
</evidence>
<dbReference type="AlphaFoldDB" id="A0A9P0FSG9"/>
<dbReference type="CDD" id="cd02340">
    <property type="entry name" value="ZZ_NBR1_like"/>
    <property type="match status" value="1"/>
</dbReference>
<dbReference type="Gene3D" id="3.30.60.90">
    <property type="match status" value="1"/>
</dbReference>
<evidence type="ECO:0000256" key="4">
    <source>
        <dbReference type="ARBA" id="ARBA00023242"/>
    </source>
</evidence>
<dbReference type="SUPFAM" id="SSF57850">
    <property type="entry name" value="RING/U-box"/>
    <property type="match status" value="1"/>
</dbReference>
<feature type="region of interest" description="Disordered" evidence="6">
    <location>
        <begin position="262"/>
        <end position="315"/>
    </location>
</feature>
<evidence type="ECO:0000256" key="3">
    <source>
        <dbReference type="ARBA" id="ARBA00022833"/>
    </source>
</evidence>
<organism evidence="8 9">
    <name type="scientific">Chrysodeixis includens</name>
    <name type="common">Soybean looper</name>
    <name type="synonym">Pseudoplusia includens</name>
    <dbReference type="NCBI Taxonomy" id="689277"/>
    <lineage>
        <taxon>Eukaryota</taxon>
        <taxon>Metazoa</taxon>
        <taxon>Ecdysozoa</taxon>
        <taxon>Arthropoda</taxon>
        <taxon>Hexapoda</taxon>
        <taxon>Insecta</taxon>
        <taxon>Pterygota</taxon>
        <taxon>Neoptera</taxon>
        <taxon>Endopterygota</taxon>
        <taxon>Lepidoptera</taxon>
        <taxon>Glossata</taxon>
        <taxon>Ditrysia</taxon>
        <taxon>Noctuoidea</taxon>
        <taxon>Noctuidae</taxon>
        <taxon>Plusiinae</taxon>
        <taxon>Chrysodeixis</taxon>
    </lineage>
</organism>
<evidence type="ECO:0000256" key="6">
    <source>
        <dbReference type="SAM" id="MobiDB-lite"/>
    </source>
</evidence>
<feature type="region of interest" description="Disordered" evidence="6">
    <location>
        <begin position="192"/>
        <end position="236"/>
    </location>
</feature>
<name>A0A9P0FSG9_CHRIL</name>
<dbReference type="InterPro" id="IPR015940">
    <property type="entry name" value="UBA"/>
</dbReference>
<feature type="compositionally biased region" description="Low complexity" evidence="6">
    <location>
        <begin position="270"/>
        <end position="286"/>
    </location>
</feature>
<feature type="compositionally biased region" description="Low complexity" evidence="6">
    <location>
        <begin position="492"/>
        <end position="518"/>
    </location>
</feature>
<dbReference type="EMBL" id="LR824005">
    <property type="protein sequence ID" value="CAH0592291.1"/>
    <property type="molecule type" value="Genomic_DNA"/>
</dbReference>
<dbReference type="Pfam" id="PF00569">
    <property type="entry name" value="ZZ"/>
    <property type="match status" value="1"/>
</dbReference>
<dbReference type="GO" id="GO:0005080">
    <property type="term" value="F:protein kinase C binding"/>
    <property type="evidence" value="ECO:0007669"/>
    <property type="project" value="TreeGrafter"/>
</dbReference>
<evidence type="ECO:0000256" key="5">
    <source>
        <dbReference type="PROSITE-ProRule" id="PRU00228"/>
    </source>
</evidence>
<dbReference type="GO" id="GO:0016235">
    <property type="term" value="C:aggresome"/>
    <property type="evidence" value="ECO:0007669"/>
    <property type="project" value="TreeGrafter"/>
</dbReference>
<dbReference type="PANTHER" id="PTHR15090">
    <property type="entry name" value="SEQUESTOSOME 1-RELATED"/>
    <property type="match status" value="1"/>
</dbReference>
<dbReference type="PROSITE" id="PS01357">
    <property type="entry name" value="ZF_ZZ_1"/>
    <property type="match status" value="1"/>
</dbReference>
<dbReference type="GO" id="GO:0007032">
    <property type="term" value="P:endosome organization"/>
    <property type="evidence" value="ECO:0007669"/>
    <property type="project" value="TreeGrafter"/>
</dbReference>
<feature type="region of interest" description="Disordered" evidence="6">
    <location>
        <begin position="392"/>
        <end position="428"/>
    </location>
</feature>
<evidence type="ECO:0000259" key="7">
    <source>
        <dbReference type="PROSITE" id="PS50135"/>
    </source>
</evidence>
<dbReference type="CDD" id="cd14320">
    <property type="entry name" value="UBA_SQSTM"/>
    <property type="match status" value="1"/>
</dbReference>
<dbReference type="PANTHER" id="PTHR15090:SF0">
    <property type="entry name" value="SEQUESTOSOME-1"/>
    <property type="match status" value="1"/>
</dbReference>
<dbReference type="InterPro" id="IPR033741">
    <property type="entry name" value="SQSTM_UBA"/>
</dbReference>
<keyword evidence="4" id="KW-0539">Nucleus</keyword>
<dbReference type="InterPro" id="IPR043145">
    <property type="entry name" value="Znf_ZZ_sf"/>
</dbReference>
<dbReference type="InterPro" id="IPR000433">
    <property type="entry name" value="Znf_ZZ"/>
</dbReference>
<dbReference type="GO" id="GO:0070530">
    <property type="term" value="F:K63-linked polyubiquitin modification-dependent protein binding"/>
    <property type="evidence" value="ECO:0007669"/>
    <property type="project" value="TreeGrafter"/>
</dbReference>
<dbReference type="Pfam" id="PF16577">
    <property type="entry name" value="UBA_5"/>
    <property type="match status" value="1"/>
</dbReference>
<evidence type="ECO:0000313" key="9">
    <source>
        <dbReference type="Proteomes" id="UP001154114"/>
    </source>
</evidence>
<dbReference type="SUPFAM" id="SSF54277">
    <property type="entry name" value="CAD &amp; PB1 domains"/>
    <property type="match status" value="1"/>
</dbReference>
<dbReference type="Gene3D" id="3.10.20.90">
    <property type="entry name" value="Phosphatidylinositol 3-kinase Catalytic Subunit, Chain A, domain 1"/>
    <property type="match status" value="1"/>
</dbReference>
<dbReference type="FunFam" id="3.30.60.90:FF:000016">
    <property type="entry name" value="Refractory to sigma P"/>
    <property type="match status" value="1"/>
</dbReference>
<dbReference type="GO" id="GO:0008270">
    <property type="term" value="F:zinc ion binding"/>
    <property type="evidence" value="ECO:0007669"/>
    <property type="project" value="UniProtKB-KW"/>
</dbReference>
<dbReference type="GO" id="GO:0044753">
    <property type="term" value="C:amphisome"/>
    <property type="evidence" value="ECO:0007669"/>
    <property type="project" value="TreeGrafter"/>
</dbReference>
<dbReference type="FunFam" id="3.10.20.90:FF:000320">
    <property type="entry name" value="Predicted protein"/>
    <property type="match status" value="1"/>
</dbReference>
<accession>A0A9P0FSG9</accession>
<reference evidence="8" key="1">
    <citation type="submission" date="2021-12" db="EMBL/GenBank/DDBJ databases">
        <authorList>
            <person name="King R."/>
        </authorList>
    </citation>
    <scope>NUCLEOTIDE SEQUENCE</scope>
</reference>
<feature type="compositionally biased region" description="Pro residues" evidence="6">
    <location>
        <begin position="361"/>
        <end position="372"/>
    </location>
</feature>
<evidence type="ECO:0000256" key="1">
    <source>
        <dbReference type="ARBA" id="ARBA00022723"/>
    </source>
</evidence>
<proteinExistence type="predicted"/>
<dbReference type="InterPro" id="IPR052260">
    <property type="entry name" value="Autophagy_Rcpt_SigReg"/>
</dbReference>
<dbReference type="OrthoDB" id="441278at2759"/>
<keyword evidence="9" id="KW-1185">Reference proteome</keyword>
<dbReference type="GO" id="GO:0035973">
    <property type="term" value="P:aggrephagy"/>
    <property type="evidence" value="ECO:0007669"/>
    <property type="project" value="TreeGrafter"/>
</dbReference>
<gene>
    <name evidence="8" type="ORF">CINC_LOCUS5519</name>
</gene>
<sequence length="574" mass="61778">MEDQVPFKVFTFWSRNAKPEVRRFGIEKTVVTSFHYLNAKLQDVYPGLKGKSYSVAWKDDEGDDVTVSSDEEVLTALQALNGAVIKLYVYCKAEGPKNDGCNLVFATVTNDVSAAEAATVHYGVVCDACDTGIVGFRYKCTTCADFDLCSRCESAGHHPQHCMVRVPQPSMPRAMIRDAIKRSRSFLKTMVHTMAEDSPYKKQRPERSADGRRYRPQSAGERADQGHSSRDHHRRQRVSWLDTFSTYMNEFANLAGDINVDAPPAPPASATPAASAAPAQAQAQNPNPNPEPMKTEPGTTPAPAYMPPQPQMAADGYMYGPPQPIPVIPVNFDAIREILESYMGGFAYMPEQNYAQASAPAPAPTPAGPPAGAPAQAANYVDSTTAGPAWYPEMGQGDSKKQDNDVPMETATSAGNVNGRDASPDKADDWTVINKEKDMMDATGSNDAGAPIGFNLPEEFQDRVKISDGAIYPPLNPATAVLNTKVAEGPTAAASAPPAASAAEKPAAEKAAAPPKSETQTQPRQRHPLAHIDAAIQQMLTMGFTNEGGWLTRLLENKDGNIAAVLDLLTPVKK</sequence>
<dbReference type="Gene3D" id="1.10.8.10">
    <property type="entry name" value="DNA helicase RuvA subunit, C-terminal domain"/>
    <property type="match status" value="1"/>
</dbReference>
<dbReference type="InterPro" id="IPR009060">
    <property type="entry name" value="UBA-like_sf"/>
</dbReference>
<dbReference type="Proteomes" id="UP001154114">
    <property type="component" value="Chromosome 2"/>
</dbReference>
<feature type="region of interest" description="Disordered" evidence="6">
    <location>
        <begin position="357"/>
        <end position="376"/>
    </location>
</feature>
<keyword evidence="1" id="KW-0479">Metal-binding</keyword>